<accession>A0A368DPG0</accession>
<dbReference type="Pfam" id="PF02627">
    <property type="entry name" value="CMD"/>
    <property type="match status" value="1"/>
</dbReference>
<proteinExistence type="predicted"/>
<dbReference type="Gene3D" id="1.20.1290.10">
    <property type="entry name" value="AhpD-like"/>
    <property type="match status" value="1"/>
</dbReference>
<evidence type="ECO:0000259" key="1">
    <source>
        <dbReference type="Pfam" id="PF02627"/>
    </source>
</evidence>
<sequence>MEDIMPGNDSYTKGLKKMKEMGREDTMLNQRKISEDMYQLSVGALFGDIWNRPHLSLRDRQLITMAANIALARPHGTHTHYKSAHHIGISHEEICEVIMHVGMYGGWPCIAHATEQYLEVLKERGDPMADAKPTRDKIDGE</sequence>
<dbReference type="SUPFAM" id="SSF69118">
    <property type="entry name" value="AhpD-like"/>
    <property type="match status" value="1"/>
</dbReference>
<dbReference type="AlphaFoldDB" id="A0A368DPG0"/>
<gene>
    <name evidence="2" type="ORF">DBW71_04260</name>
</gene>
<comment type="caution">
    <text evidence="2">The sequence shown here is derived from an EMBL/GenBank/DDBJ whole genome shotgun (WGS) entry which is preliminary data.</text>
</comment>
<dbReference type="GO" id="GO:0051920">
    <property type="term" value="F:peroxiredoxin activity"/>
    <property type="evidence" value="ECO:0007669"/>
    <property type="project" value="InterPro"/>
</dbReference>
<evidence type="ECO:0000313" key="2">
    <source>
        <dbReference type="EMBL" id="RCL73163.1"/>
    </source>
</evidence>
<dbReference type="EMBL" id="QOQD01000009">
    <property type="protein sequence ID" value="RCL73163.1"/>
    <property type="molecule type" value="Genomic_DNA"/>
</dbReference>
<name>A0A368DPG0_9PROT</name>
<dbReference type="PANTHER" id="PTHR33570:SF2">
    <property type="entry name" value="CARBOXYMUCONOLACTONE DECARBOXYLASE-LIKE DOMAIN-CONTAINING PROTEIN"/>
    <property type="match status" value="1"/>
</dbReference>
<feature type="domain" description="Carboxymuconolactone decarboxylase-like" evidence="1">
    <location>
        <begin position="36"/>
        <end position="114"/>
    </location>
</feature>
<evidence type="ECO:0000313" key="3">
    <source>
        <dbReference type="Proteomes" id="UP000253570"/>
    </source>
</evidence>
<protein>
    <submittedName>
        <fullName evidence="2">Carboxymuconolactone decarboxylase family protein</fullName>
    </submittedName>
</protein>
<dbReference type="Proteomes" id="UP000253570">
    <property type="component" value="Unassembled WGS sequence"/>
</dbReference>
<reference evidence="2 3" key="1">
    <citation type="journal article" date="2018" name="Microbiome">
        <title>Fine metagenomic profile of the Mediterranean stratified and mixed water columns revealed by assembly and recruitment.</title>
        <authorList>
            <person name="Haro-Moreno J.M."/>
            <person name="Lopez-Perez M."/>
            <person name="De La Torre J.R."/>
            <person name="Picazo A."/>
            <person name="Camacho A."/>
            <person name="Rodriguez-Valera F."/>
        </authorList>
    </citation>
    <scope>NUCLEOTIDE SEQUENCE [LARGE SCALE GENOMIC DNA]</scope>
    <source>
        <strain evidence="2">MED-G57</strain>
    </source>
</reference>
<dbReference type="PANTHER" id="PTHR33570">
    <property type="entry name" value="4-CARBOXYMUCONOLACTONE DECARBOXYLASE FAMILY PROTEIN"/>
    <property type="match status" value="1"/>
</dbReference>
<dbReference type="InterPro" id="IPR003779">
    <property type="entry name" value="CMD-like"/>
</dbReference>
<organism evidence="2 3">
    <name type="scientific">PS1 clade bacterium</name>
    <dbReference type="NCBI Taxonomy" id="2175152"/>
    <lineage>
        <taxon>Bacteria</taxon>
        <taxon>Pseudomonadati</taxon>
        <taxon>Pseudomonadota</taxon>
        <taxon>Alphaproteobacteria</taxon>
        <taxon>PS1 clade</taxon>
    </lineage>
</organism>
<dbReference type="InterPro" id="IPR029032">
    <property type="entry name" value="AhpD-like"/>
</dbReference>
<dbReference type="InterPro" id="IPR052512">
    <property type="entry name" value="4CMD/NDH-1_regulator"/>
</dbReference>